<dbReference type="NCBIfam" id="TIGR01167">
    <property type="entry name" value="LPXTG_anchor"/>
    <property type="match status" value="1"/>
</dbReference>
<proteinExistence type="predicted"/>
<name>A0A0D0HZD7_9MICO</name>
<keyword evidence="2" id="KW-0812">Transmembrane</keyword>
<feature type="transmembrane region" description="Helical" evidence="2">
    <location>
        <begin position="297"/>
        <end position="315"/>
    </location>
</feature>
<reference evidence="4 5" key="1">
    <citation type="submission" date="2015-01" db="EMBL/GenBank/DDBJ databases">
        <title>Draft genome sequence of Leucobacter komagatae strain VKM ST2845.</title>
        <authorList>
            <person name="Karlyshev A.V."/>
            <person name="Kudryashova E.B."/>
        </authorList>
    </citation>
    <scope>NUCLEOTIDE SEQUENCE [LARGE SCALE GENOMIC DNA]</scope>
    <source>
        <strain evidence="4 5">VKM ST2845</strain>
    </source>
</reference>
<dbReference type="GO" id="GO:0005975">
    <property type="term" value="P:carbohydrate metabolic process"/>
    <property type="evidence" value="ECO:0007669"/>
    <property type="project" value="UniProtKB-ARBA"/>
</dbReference>
<sequence>MVSVAGNGLEELPLQSGELYCPNLPGSIVTTPADLTYPDATDVWASFEPFVAERSGSKVTYSVRTEPTTGTLDVLPNGFFIYQWGAASTVSFEVTVRNAAGQESALPVTLKRLMPSPVVLTSSATEVTQGDSVSIAARIEASDTALLPTGTVTFTGEGDGQSWAEDLGPDGVASVDIDDLPAGVHTFRASYSGDSNYAASVSEAVTVTVAAKEEPGTGEPECAEGEALNEAGECVTTGTEGEGGEGENPGGEGGKPDGGVKPEPLPDTDKTDAVLESEEPVNTVPAPIANTGAESSVWLAGASALIIGAGVSLVARRRRA</sequence>
<keyword evidence="5" id="KW-1185">Reference proteome</keyword>
<organism evidence="4 5">
    <name type="scientific">Leucobacter komagatae</name>
    <dbReference type="NCBI Taxonomy" id="55969"/>
    <lineage>
        <taxon>Bacteria</taxon>
        <taxon>Bacillati</taxon>
        <taxon>Actinomycetota</taxon>
        <taxon>Actinomycetes</taxon>
        <taxon>Micrococcales</taxon>
        <taxon>Microbacteriaceae</taxon>
        <taxon>Leucobacter</taxon>
    </lineage>
</organism>
<dbReference type="InterPro" id="IPR013783">
    <property type="entry name" value="Ig-like_fold"/>
</dbReference>
<dbReference type="Pfam" id="PF16640">
    <property type="entry name" value="Big_3_5"/>
    <property type="match status" value="1"/>
</dbReference>
<dbReference type="AlphaFoldDB" id="A0A0D0HZD7"/>
<accession>A0A0D0HZD7</accession>
<dbReference type="InterPro" id="IPR032109">
    <property type="entry name" value="Big_3_5"/>
</dbReference>
<feature type="domain" description="Bacterial Ig-like" evidence="3">
    <location>
        <begin position="120"/>
        <end position="210"/>
    </location>
</feature>
<dbReference type="EMBL" id="JXSQ01000005">
    <property type="protein sequence ID" value="KIP52936.1"/>
    <property type="molecule type" value="Genomic_DNA"/>
</dbReference>
<comment type="caution">
    <text evidence="4">The sequence shown here is derived from an EMBL/GenBank/DDBJ whole genome shotgun (WGS) entry which is preliminary data.</text>
</comment>
<evidence type="ECO:0000313" key="4">
    <source>
        <dbReference type="EMBL" id="KIP52936.1"/>
    </source>
</evidence>
<evidence type="ECO:0000256" key="2">
    <source>
        <dbReference type="SAM" id="Phobius"/>
    </source>
</evidence>
<keyword evidence="2" id="KW-1133">Transmembrane helix</keyword>
<feature type="region of interest" description="Disordered" evidence="1">
    <location>
        <begin position="235"/>
        <end position="270"/>
    </location>
</feature>
<evidence type="ECO:0000256" key="1">
    <source>
        <dbReference type="SAM" id="MobiDB-lite"/>
    </source>
</evidence>
<evidence type="ECO:0000259" key="3">
    <source>
        <dbReference type="Pfam" id="PF16640"/>
    </source>
</evidence>
<dbReference type="Proteomes" id="UP000032120">
    <property type="component" value="Unassembled WGS sequence"/>
</dbReference>
<protein>
    <recommendedName>
        <fullName evidence="3">Bacterial Ig-like domain-containing protein</fullName>
    </recommendedName>
</protein>
<evidence type="ECO:0000313" key="5">
    <source>
        <dbReference type="Proteomes" id="UP000032120"/>
    </source>
</evidence>
<gene>
    <name evidence="4" type="ORF">SD72_05300</name>
</gene>
<dbReference type="Gene3D" id="2.60.40.10">
    <property type="entry name" value="Immunoglobulins"/>
    <property type="match status" value="1"/>
</dbReference>
<keyword evidence="2" id="KW-0472">Membrane</keyword>